<name>A0ABN0ZIC4_9ACTN</name>
<dbReference type="EMBL" id="BAAAHB010000005">
    <property type="protein sequence ID" value="GAA0448782.1"/>
    <property type="molecule type" value="Genomic_DNA"/>
</dbReference>
<reference evidence="2 3" key="1">
    <citation type="journal article" date="2019" name="Int. J. Syst. Evol. Microbiol.">
        <title>The Global Catalogue of Microorganisms (GCM) 10K type strain sequencing project: providing services to taxonomists for standard genome sequencing and annotation.</title>
        <authorList>
            <consortium name="The Broad Institute Genomics Platform"/>
            <consortium name="The Broad Institute Genome Sequencing Center for Infectious Disease"/>
            <person name="Wu L."/>
            <person name="Ma J."/>
        </authorList>
    </citation>
    <scope>NUCLEOTIDE SEQUENCE [LARGE SCALE GENOMIC DNA]</scope>
    <source>
        <strain evidence="2 3">JCM 10649</strain>
    </source>
</reference>
<feature type="compositionally biased region" description="Pro residues" evidence="1">
    <location>
        <begin position="217"/>
        <end position="232"/>
    </location>
</feature>
<comment type="caution">
    <text evidence="2">The sequence shown here is derived from an EMBL/GenBank/DDBJ whole genome shotgun (WGS) entry which is preliminary data.</text>
</comment>
<keyword evidence="3" id="KW-1185">Reference proteome</keyword>
<proteinExistence type="predicted"/>
<dbReference type="Gene3D" id="3.40.50.300">
    <property type="entry name" value="P-loop containing nucleotide triphosphate hydrolases"/>
    <property type="match status" value="1"/>
</dbReference>
<dbReference type="RefSeq" id="WP_344085988.1">
    <property type="nucleotide sequence ID" value="NZ_BAAAHB010000005.1"/>
</dbReference>
<dbReference type="InterPro" id="IPR027417">
    <property type="entry name" value="P-loop_NTPase"/>
</dbReference>
<evidence type="ECO:0000313" key="3">
    <source>
        <dbReference type="Proteomes" id="UP001499895"/>
    </source>
</evidence>
<feature type="compositionally biased region" description="Pro residues" evidence="1">
    <location>
        <begin position="8"/>
        <end position="17"/>
    </location>
</feature>
<gene>
    <name evidence="2" type="ORF">GCM10009544_09480</name>
</gene>
<feature type="region of interest" description="Disordered" evidence="1">
    <location>
        <begin position="201"/>
        <end position="232"/>
    </location>
</feature>
<dbReference type="Pfam" id="PF17784">
    <property type="entry name" value="Sulfotransfer_4"/>
    <property type="match status" value="1"/>
</dbReference>
<sequence>MTADGTDRPPPAPPPSSPHRTMPKVFGIGLSRTGTTSLTSALHTLGFDVVHYPSDPDTYATLLAGTARFPLLDRYDGITDITVAHCYQDLDVLWPGAKFVLTVREEESWLCSCRKHWERPVESKGHRGQVYVDLQRFLRAAVYGCHAFSPERFRRIARRHTAEATRHFAGRDDDLLVLDITAGQGYERLAPFLGVPVPDAPFPHRNRAAADGSPRQEGPPCPSLPSSPAPGK</sequence>
<evidence type="ECO:0000313" key="2">
    <source>
        <dbReference type="EMBL" id="GAA0448782.1"/>
    </source>
</evidence>
<dbReference type="PANTHER" id="PTHR36978">
    <property type="entry name" value="P-LOOP CONTAINING NUCLEOTIDE TRIPHOSPHATE HYDROLASE"/>
    <property type="match status" value="1"/>
</dbReference>
<dbReference type="Proteomes" id="UP001499895">
    <property type="component" value="Unassembled WGS sequence"/>
</dbReference>
<organism evidence="2 3">
    <name type="scientific">Streptomyces stramineus</name>
    <dbReference type="NCBI Taxonomy" id="173861"/>
    <lineage>
        <taxon>Bacteria</taxon>
        <taxon>Bacillati</taxon>
        <taxon>Actinomycetota</taxon>
        <taxon>Actinomycetes</taxon>
        <taxon>Kitasatosporales</taxon>
        <taxon>Streptomycetaceae</taxon>
        <taxon>Streptomyces</taxon>
    </lineage>
</organism>
<evidence type="ECO:0000256" key="1">
    <source>
        <dbReference type="SAM" id="MobiDB-lite"/>
    </source>
</evidence>
<accession>A0ABN0ZIC4</accession>
<dbReference type="SUPFAM" id="SSF52540">
    <property type="entry name" value="P-loop containing nucleoside triphosphate hydrolases"/>
    <property type="match status" value="1"/>
</dbReference>
<dbReference type="InterPro" id="IPR040632">
    <property type="entry name" value="Sulfotransfer_4"/>
</dbReference>
<feature type="region of interest" description="Disordered" evidence="1">
    <location>
        <begin position="1"/>
        <end position="23"/>
    </location>
</feature>
<protein>
    <submittedName>
        <fullName evidence="2">Sulfotransferase family protein</fullName>
    </submittedName>
</protein>
<dbReference type="PANTHER" id="PTHR36978:SF4">
    <property type="entry name" value="P-LOOP CONTAINING NUCLEOSIDE TRIPHOSPHATE HYDROLASE PROTEIN"/>
    <property type="match status" value="1"/>
</dbReference>